<dbReference type="Gene3D" id="2.60.120.290">
    <property type="entry name" value="Spermadhesin, CUB domain"/>
    <property type="match status" value="9"/>
</dbReference>
<reference evidence="7 8" key="2">
    <citation type="submission" date="2018-11" db="EMBL/GenBank/DDBJ databases">
        <authorList>
            <consortium name="Pathogen Informatics"/>
        </authorList>
    </citation>
    <scope>NUCLEOTIDE SEQUENCE [LARGE SCALE GENOMIC DNA]</scope>
</reference>
<protein>
    <submittedName>
        <fullName evidence="9">Cubilin</fullName>
    </submittedName>
</protein>
<dbReference type="FunFam" id="2.60.120.290:FF:000003">
    <property type="entry name" value="Neuropilin"/>
    <property type="match status" value="1"/>
</dbReference>
<keyword evidence="4" id="KW-0325">Glycoprotein</keyword>
<evidence type="ECO:0000256" key="4">
    <source>
        <dbReference type="ARBA" id="ARBA00023180"/>
    </source>
</evidence>
<dbReference type="InterPro" id="IPR000859">
    <property type="entry name" value="CUB_dom"/>
</dbReference>
<sequence>MVSFENGQVNYAATKYCKHSDVGREESFRSEDIIVLYFITDRNRAGRGFVVEYKLICQSFQYLPATSGVLDTTIYSPNYPNTYAANLSCNWVVMLESNRPIYASFIDMDVEKSPNCVKDYVVVQANPIYVGSGEVEERMCGEKPEWNATFLNGRVFISFITDLQGFALHLVEQLHDCSSDRLTINEGDRPKVLSSPNFPKMSPNSLDCEWVISAPSGHRIKFTVDANTFDLQDSSFDDTCIDDYLEIRDGPSKHSPLIGTYCRTEPPSTIFSTWSYLYIRYQTDSYAQSMGWNATYEIASCGGSVVIPVNGSGSIRSPNYPEPYPSQADCSWTVKAPAGHYVNATFNHLWLSYSENCTNDSVELREGNSTGKHFTTARNLMNVRFRSNNTLGRASRMFCLERKCGFDVSVEPSKIECGGDISDQSGRITTPGYPNQLISHIACDWKFRAGIGYRYIFDFSFIKQDNFYQSTFSGVGCYPDLFIGNGIHGLHDYYGQNQRNFCANKTRFISTADLVTLTFDDRISHFQKRELLESGVSLEKIYAPFHVDYIKVPARFDKDACMYHVTKNKSIEMIAKAVVDFTINFDPADYCHILVERPFEMGTTVLRFTNFTTNQNGLWSPKGKCMDIESFVAISACGGFIKGPTGGVITSPGFGVSGGAYEPNMQCVWSLKAPEGKVVKIKITDMDMEYNVECKHDFLKLFEGGGTDSSLIHIYCNNPDEEPLQERFKEVKSRGRFMTLYFYTDKSIQRRGFRIEYSFSGFDDEHQSRALAPVGGYYFLFDHEEELKKICGYDTPSVLRSESNRIKIEFKSDAKITGKGFNITWRAECGTVFRLNHGVVTSPHYPSFYPNADTVCNYLIEPEYEGVPVVTLKILDLDLDRNKADYQRQPCGSDYLELRDVFANRIIDTFCAGRNDMGEFPPISVKGPIGVRFVTNFSVFEDYGDRRKHYRGFKLSYALSMITSPGFPLPYHHSLECVWNISAPEGRVLNIKYSDVDLEESSECLFDYLELFDGAVMNNETSFGRICGSVVPLNQITSSGSFIVAKFVSDRSMNKGGFKFIVTATLGPSAGCGGELSAADSWAELKSPIDKSNNLYYHNLRCAWTIKAPVGKSIELQITDFELEAPDSETGRCYDFISVKHLRVMVLYENGLK</sequence>
<dbReference type="PANTHER" id="PTHR24251:SF37">
    <property type="entry name" value="CUB DOMAIN-CONTAINING PROTEIN"/>
    <property type="match status" value="1"/>
</dbReference>
<keyword evidence="8" id="KW-1185">Reference proteome</keyword>
<dbReference type="EMBL" id="UYWY01022287">
    <property type="protein sequence ID" value="VDM45822.1"/>
    <property type="molecule type" value="Genomic_DNA"/>
</dbReference>
<evidence type="ECO:0000256" key="3">
    <source>
        <dbReference type="ARBA" id="ARBA00023157"/>
    </source>
</evidence>
<evidence type="ECO:0000256" key="5">
    <source>
        <dbReference type="PROSITE-ProRule" id="PRU00059"/>
    </source>
</evidence>
<dbReference type="WBParaSite" id="TCNE_0001450101-mRNA-1">
    <property type="protein sequence ID" value="TCNE_0001450101-mRNA-1"/>
    <property type="gene ID" value="TCNE_0001450101"/>
</dbReference>
<keyword evidence="3 5" id="KW-1015">Disulfide bond</keyword>
<dbReference type="FunFam" id="2.60.120.290:FF:000005">
    <property type="entry name" value="Procollagen C-endopeptidase enhancer 1"/>
    <property type="match status" value="2"/>
</dbReference>
<feature type="domain" description="CUB" evidence="6">
    <location>
        <begin position="1072"/>
        <end position="1153"/>
    </location>
</feature>
<keyword evidence="2" id="KW-0677">Repeat</keyword>
<proteinExistence type="predicted"/>
<evidence type="ECO:0000313" key="9">
    <source>
        <dbReference type="WBParaSite" id="TCNE_0001450101-mRNA-1"/>
    </source>
</evidence>
<feature type="domain" description="CUB" evidence="6">
    <location>
        <begin position="637"/>
        <end position="760"/>
    </location>
</feature>
<evidence type="ECO:0000256" key="2">
    <source>
        <dbReference type="ARBA" id="ARBA00022737"/>
    </source>
</evidence>
<name>A0A183V181_TOXCA</name>
<comment type="caution">
    <text evidence="5">Lacks conserved residue(s) required for the propagation of feature annotation.</text>
</comment>
<dbReference type="SUPFAM" id="SSF49854">
    <property type="entry name" value="Spermadhesin, CUB domain"/>
    <property type="match status" value="9"/>
</dbReference>
<dbReference type="InterPro" id="IPR035914">
    <property type="entry name" value="Sperma_CUB_dom_sf"/>
</dbReference>
<feature type="domain" description="CUB" evidence="6">
    <location>
        <begin position="829"/>
        <end position="953"/>
    </location>
</feature>
<dbReference type="SMART" id="SM00042">
    <property type="entry name" value="CUB"/>
    <property type="match status" value="7"/>
</dbReference>
<evidence type="ECO:0000313" key="8">
    <source>
        <dbReference type="Proteomes" id="UP000050794"/>
    </source>
</evidence>
<feature type="domain" description="CUB" evidence="6">
    <location>
        <begin position="57"/>
        <end position="173"/>
    </location>
</feature>
<evidence type="ECO:0000259" key="6">
    <source>
        <dbReference type="PROSITE" id="PS01180"/>
    </source>
</evidence>
<evidence type="ECO:0000313" key="7">
    <source>
        <dbReference type="EMBL" id="VDM45822.1"/>
    </source>
</evidence>
<dbReference type="Proteomes" id="UP000050794">
    <property type="component" value="Unassembled WGS sequence"/>
</dbReference>
<keyword evidence="1" id="KW-0732">Signal</keyword>
<evidence type="ECO:0000256" key="1">
    <source>
        <dbReference type="ARBA" id="ARBA00022729"/>
    </source>
</evidence>
<dbReference type="CDD" id="cd00041">
    <property type="entry name" value="CUB"/>
    <property type="match status" value="6"/>
</dbReference>
<feature type="domain" description="CUB" evidence="6">
    <location>
        <begin position="301"/>
        <end position="372"/>
    </location>
</feature>
<reference evidence="9" key="1">
    <citation type="submission" date="2016-06" db="UniProtKB">
        <authorList>
            <consortium name="WormBaseParasite"/>
        </authorList>
    </citation>
    <scope>IDENTIFICATION</scope>
</reference>
<accession>A0A183V181</accession>
<feature type="domain" description="CUB" evidence="6">
    <location>
        <begin position="951"/>
        <end position="1065"/>
    </location>
</feature>
<feature type="domain" description="CUB" evidence="6">
    <location>
        <begin position="777"/>
        <end position="828"/>
    </location>
</feature>
<feature type="disulfide bond" evidence="5">
    <location>
        <begin position="829"/>
        <end position="856"/>
    </location>
</feature>
<feature type="domain" description="CUB" evidence="6">
    <location>
        <begin position="177"/>
        <end position="299"/>
    </location>
</feature>
<dbReference type="PROSITE" id="PS01180">
    <property type="entry name" value="CUB"/>
    <property type="match status" value="9"/>
</dbReference>
<feature type="domain" description="CUB" evidence="6">
    <location>
        <begin position="417"/>
        <end position="552"/>
    </location>
</feature>
<dbReference type="AlphaFoldDB" id="A0A183V181"/>
<dbReference type="Pfam" id="PF00431">
    <property type="entry name" value="CUB"/>
    <property type="match status" value="8"/>
</dbReference>
<dbReference type="PANTHER" id="PTHR24251">
    <property type="entry name" value="OVOCHYMASE-RELATED"/>
    <property type="match status" value="1"/>
</dbReference>
<organism evidence="8 9">
    <name type="scientific">Toxocara canis</name>
    <name type="common">Canine roundworm</name>
    <dbReference type="NCBI Taxonomy" id="6265"/>
    <lineage>
        <taxon>Eukaryota</taxon>
        <taxon>Metazoa</taxon>
        <taxon>Ecdysozoa</taxon>
        <taxon>Nematoda</taxon>
        <taxon>Chromadorea</taxon>
        <taxon>Rhabditida</taxon>
        <taxon>Spirurina</taxon>
        <taxon>Ascaridomorpha</taxon>
        <taxon>Ascaridoidea</taxon>
        <taxon>Toxocaridae</taxon>
        <taxon>Toxocara</taxon>
    </lineage>
</organism>
<gene>
    <name evidence="7" type="ORF">TCNE_LOCUS14501</name>
</gene>